<accession>A0ACC7NX47</accession>
<dbReference type="Proteomes" id="UP001631969">
    <property type="component" value="Unassembled WGS sequence"/>
</dbReference>
<comment type="caution">
    <text evidence="1">The sequence shown here is derived from an EMBL/GenBank/DDBJ whole genome shotgun (WGS) entry which is preliminary data.</text>
</comment>
<gene>
    <name evidence="1" type="ORF">ACI1P1_10635</name>
</gene>
<keyword evidence="2" id="KW-1185">Reference proteome</keyword>
<sequence>MESATKLKLDEVALELLVRETFGADPAETQELSDGWANTAYLIRLQDGRKAVLKLAPLPDVKQMRYEVKLMQTEVELLQRLEGVLPVPRVFVYDNSRRLVPSDYFVMEYLEGTPYNKLKPSLSREEQDAVEYKLGQYNRVLNDIRGDRFGPYVAPVAAGTGWFEVFKGMMEDVLQDGKEMDVDMPASEAEILALVERCRDPLEAVKEPRLVHWDLWDGNVFVQEGKITGLIDFERALWGDPLLEAYFRSGSLSEAFCQGYGVEVPFTPAEEIRRRLYDLYLNLVLHVERPYRQFASVNHGVRTRNWLAQAWQRIQEVLG</sequence>
<proteinExistence type="predicted"/>
<organism evidence="1 2">
    <name type="scientific">Paenibacillus mesotrionivorans</name>
    <dbReference type="NCBI Taxonomy" id="3160968"/>
    <lineage>
        <taxon>Bacteria</taxon>
        <taxon>Bacillati</taxon>
        <taxon>Bacillota</taxon>
        <taxon>Bacilli</taxon>
        <taxon>Bacillales</taxon>
        <taxon>Paenibacillaceae</taxon>
        <taxon>Paenibacillus</taxon>
    </lineage>
</organism>
<protein>
    <submittedName>
        <fullName evidence="1">Phosphotransferase family protein</fullName>
    </submittedName>
</protein>
<evidence type="ECO:0000313" key="1">
    <source>
        <dbReference type="EMBL" id="MFM9328745.1"/>
    </source>
</evidence>
<reference evidence="1" key="1">
    <citation type="submission" date="2024-12" db="EMBL/GenBank/DDBJ databases">
        <authorList>
            <person name="Wu N."/>
        </authorList>
    </citation>
    <scope>NUCLEOTIDE SEQUENCE</scope>
    <source>
        <strain evidence="1">P15</strain>
    </source>
</reference>
<evidence type="ECO:0000313" key="2">
    <source>
        <dbReference type="Proteomes" id="UP001631969"/>
    </source>
</evidence>
<dbReference type="EMBL" id="JBJURJ010000006">
    <property type="protein sequence ID" value="MFM9328745.1"/>
    <property type="molecule type" value="Genomic_DNA"/>
</dbReference>
<name>A0ACC7NX47_9BACL</name>